<dbReference type="RefSeq" id="WP_391934734.1">
    <property type="nucleotide sequence ID" value="NZ_JBIBSM010000007.1"/>
</dbReference>
<accession>A0ABW6YC78</accession>
<gene>
    <name evidence="1" type="ORF">ACF05T_15225</name>
</gene>
<dbReference type="Pfam" id="PF21833">
    <property type="entry name" value="DUF6893"/>
    <property type="match status" value="1"/>
</dbReference>
<evidence type="ECO:0000313" key="1">
    <source>
        <dbReference type="EMBL" id="MFF8277444.1"/>
    </source>
</evidence>
<comment type="caution">
    <text evidence="1">The sequence shown here is derived from an EMBL/GenBank/DDBJ whole genome shotgun (WGS) entry which is preliminary data.</text>
</comment>
<proteinExistence type="predicted"/>
<reference evidence="1 2" key="1">
    <citation type="submission" date="2024-10" db="EMBL/GenBank/DDBJ databases">
        <title>The Natural Products Discovery Center: Release of the First 8490 Sequenced Strains for Exploring Actinobacteria Biosynthetic Diversity.</title>
        <authorList>
            <person name="Kalkreuter E."/>
            <person name="Kautsar S.A."/>
            <person name="Yang D."/>
            <person name="Bader C.D."/>
            <person name="Teijaro C.N."/>
            <person name="Fluegel L."/>
            <person name="Davis C.M."/>
            <person name="Simpson J.R."/>
            <person name="Lauterbach L."/>
            <person name="Steele A.D."/>
            <person name="Gui C."/>
            <person name="Meng S."/>
            <person name="Li G."/>
            <person name="Viehrig K."/>
            <person name="Ye F."/>
            <person name="Su P."/>
            <person name="Kiefer A.F."/>
            <person name="Nichols A."/>
            <person name="Cepeda A.J."/>
            <person name="Yan W."/>
            <person name="Fan B."/>
            <person name="Jiang Y."/>
            <person name="Adhikari A."/>
            <person name="Zheng C.-J."/>
            <person name="Schuster L."/>
            <person name="Cowan T.M."/>
            <person name="Smanski M.J."/>
            <person name="Chevrette M.G."/>
            <person name="De Carvalho L.P.S."/>
            <person name="Shen B."/>
        </authorList>
    </citation>
    <scope>NUCLEOTIDE SEQUENCE [LARGE SCALE GENOMIC DNA]</scope>
    <source>
        <strain evidence="1 2">NPDC015755</strain>
    </source>
</reference>
<sequence>MKKSVIGSAVAATLLLALVRQVLPDIRRYLHIRKM</sequence>
<name>A0ABW6YC78_9ACTN</name>
<protein>
    <submittedName>
        <fullName evidence="1">DUF6893 family small protein</fullName>
    </submittedName>
</protein>
<dbReference type="EMBL" id="JBIBSM010000007">
    <property type="protein sequence ID" value="MFF8277444.1"/>
    <property type="molecule type" value="Genomic_DNA"/>
</dbReference>
<evidence type="ECO:0000313" key="2">
    <source>
        <dbReference type="Proteomes" id="UP001603013"/>
    </source>
</evidence>
<dbReference type="Proteomes" id="UP001603013">
    <property type="component" value="Unassembled WGS sequence"/>
</dbReference>
<keyword evidence="2" id="KW-1185">Reference proteome</keyword>
<organism evidence="1 2">
    <name type="scientific">Streptomyces lateritius</name>
    <dbReference type="NCBI Taxonomy" id="67313"/>
    <lineage>
        <taxon>Bacteria</taxon>
        <taxon>Bacillati</taxon>
        <taxon>Actinomycetota</taxon>
        <taxon>Actinomycetes</taxon>
        <taxon>Kitasatosporales</taxon>
        <taxon>Streptomycetaceae</taxon>
        <taxon>Streptomyces</taxon>
    </lineage>
</organism>
<dbReference type="InterPro" id="IPR054188">
    <property type="entry name" value="DUF6893"/>
</dbReference>